<dbReference type="CDD" id="cd08498">
    <property type="entry name" value="PBP2_NikA_DppA_OppA_like_2"/>
    <property type="match status" value="1"/>
</dbReference>
<protein>
    <submittedName>
        <fullName evidence="7">Putative ABC transporter substrate-binding protein</fullName>
    </submittedName>
</protein>
<dbReference type="Gene3D" id="3.90.76.10">
    <property type="entry name" value="Dipeptide-binding Protein, Domain 1"/>
    <property type="match status" value="1"/>
</dbReference>
<dbReference type="OrthoDB" id="9803988at2"/>
<evidence type="ECO:0000256" key="5">
    <source>
        <dbReference type="SAM" id="SignalP"/>
    </source>
</evidence>
<dbReference type="Gene3D" id="3.40.190.10">
    <property type="entry name" value="Periplasmic binding protein-like II"/>
    <property type="match status" value="1"/>
</dbReference>
<evidence type="ECO:0000259" key="6">
    <source>
        <dbReference type="Pfam" id="PF00496"/>
    </source>
</evidence>
<dbReference type="PANTHER" id="PTHR30290">
    <property type="entry name" value="PERIPLASMIC BINDING COMPONENT OF ABC TRANSPORTER"/>
    <property type="match status" value="1"/>
</dbReference>
<dbReference type="InterPro" id="IPR000914">
    <property type="entry name" value="SBP_5_dom"/>
</dbReference>
<dbReference type="EMBL" id="BBJU01000007">
    <property type="protein sequence ID" value="GAK69589.1"/>
    <property type="molecule type" value="Genomic_DNA"/>
</dbReference>
<dbReference type="InterPro" id="IPR030678">
    <property type="entry name" value="Peptide/Ni-bd"/>
</dbReference>
<keyword evidence="3" id="KW-0813">Transport</keyword>
<dbReference type="Gene3D" id="3.10.105.10">
    <property type="entry name" value="Dipeptide-binding Protein, Domain 3"/>
    <property type="match status" value="1"/>
</dbReference>
<feature type="chain" id="PRO_5001756087" evidence="5">
    <location>
        <begin position="33"/>
        <end position="531"/>
    </location>
</feature>
<dbReference type="PIRSF" id="PIRSF002741">
    <property type="entry name" value="MppA"/>
    <property type="match status" value="1"/>
</dbReference>
<dbReference type="SUPFAM" id="SSF53850">
    <property type="entry name" value="Periplasmic binding protein-like II"/>
    <property type="match status" value="1"/>
</dbReference>
<evidence type="ECO:0000256" key="1">
    <source>
        <dbReference type="ARBA" id="ARBA00004418"/>
    </source>
</evidence>
<feature type="domain" description="Solute-binding protein family 5" evidence="6">
    <location>
        <begin position="76"/>
        <end position="445"/>
    </location>
</feature>
<sequence length="531" mass="58530">MHASAKLPYSSIRRFAAALTLSALVPAANVWAEDLNLAYSSSATSMDPQFHNASQNIAVSRNMFETLTQMDPDSRIIPNLAESWTKIDDLTWEFKLRPAKFQDGSDFTAEDVAWSLQRPNTIENSPSSFAIYTRAITKTEVVDPHTIRLITKTPYPLLPADLTSVFIVSKKASEGITSEKFATPEHMIGTGPYKFVKYTPDDRVVMTRFDDYWGGKPAWDNVTIRFMPNDGSRMTALLSGDVNAIENVPTPDIEKVKANPDLVYSAKKTHRLIFLFLDSGRDSSPGVKAADGSAIAKNPLTDVRVRKAINMAIDRKAISDRLMMGLAYPTNNLSTDQMLGFDPALENVPFDQAAAKKLLADAGYPDGFRLTLGTPNNRLLNDERVAQAIAQMLTRIGIRTDVDAVPFSAINTKGNKGEFSAVMMGWGVQTAEASSGIRMMVACPDKARGWGVVNWSHYCNPALTEQLVALTSEMDDAKRNDMLKAAVHTVNDDMPIVPLYFQGMTWAAKKGTKIIPRMDERTSALSFEPAQ</sequence>
<comment type="caution">
    <text evidence="7">The sequence shown here is derived from an EMBL/GenBank/DDBJ whole genome shotgun (WGS) entry which is preliminary data.</text>
</comment>
<dbReference type="InterPro" id="IPR039424">
    <property type="entry name" value="SBP_5"/>
</dbReference>
<dbReference type="RefSeq" id="WP_045229179.1">
    <property type="nucleotide sequence ID" value="NZ_BBJU01000007.1"/>
</dbReference>
<comment type="similarity">
    <text evidence="2">Belongs to the bacterial solute-binding protein 5 family.</text>
</comment>
<dbReference type="GO" id="GO:1904680">
    <property type="term" value="F:peptide transmembrane transporter activity"/>
    <property type="evidence" value="ECO:0007669"/>
    <property type="project" value="TreeGrafter"/>
</dbReference>
<dbReference type="eggNOG" id="COG0747">
    <property type="taxonomic scope" value="Bacteria"/>
</dbReference>
<keyword evidence="4 5" id="KW-0732">Signal</keyword>
<dbReference type="GO" id="GO:0030288">
    <property type="term" value="C:outer membrane-bounded periplasmic space"/>
    <property type="evidence" value="ECO:0007669"/>
    <property type="project" value="UniProtKB-ARBA"/>
</dbReference>
<evidence type="ECO:0000256" key="3">
    <source>
        <dbReference type="ARBA" id="ARBA00022448"/>
    </source>
</evidence>
<dbReference type="Proteomes" id="UP000028701">
    <property type="component" value="Unassembled WGS sequence"/>
</dbReference>
<evidence type="ECO:0000313" key="7">
    <source>
        <dbReference type="EMBL" id="GAK69589.1"/>
    </source>
</evidence>
<name>A0A081CSE3_9HYPH</name>
<evidence type="ECO:0000313" key="8">
    <source>
        <dbReference type="Proteomes" id="UP000028701"/>
    </source>
</evidence>
<accession>A0A081CSE3</accession>
<evidence type="ECO:0000256" key="4">
    <source>
        <dbReference type="ARBA" id="ARBA00022729"/>
    </source>
</evidence>
<comment type="subcellular location">
    <subcellularLocation>
        <location evidence="1">Periplasm</location>
    </subcellularLocation>
</comment>
<proteinExistence type="inferred from homology"/>
<evidence type="ECO:0000256" key="2">
    <source>
        <dbReference type="ARBA" id="ARBA00005695"/>
    </source>
</evidence>
<dbReference type="PANTHER" id="PTHR30290:SF9">
    <property type="entry name" value="OLIGOPEPTIDE-BINDING PROTEIN APPA"/>
    <property type="match status" value="1"/>
</dbReference>
<organism evidence="7 8">
    <name type="scientific">Agrobacterium rubi TR3 = NBRC 13261</name>
    <dbReference type="NCBI Taxonomy" id="1368415"/>
    <lineage>
        <taxon>Bacteria</taxon>
        <taxon>Pseudomonadati</taxon>
        <taxon>Pseudomonadota</taxon>
        <taxon>Alphaproteobacteria</taxon>
        <taxon>Hyphomicrobiales</taxon>
        <taxon>Rhizobiaceae</taxon>
        <taxon>Rhizobium/Agrobacterium group</taxon>
        <taxon>Agrobacterium</taxon>
    </lineage>
</organism>
<dbReference type="GO" id="GO:0015833">
    <property type="term" value="P:peptide transport"/>
    <property type="evidence" value="ECO:0007669"/>
    <property type="project" value="TreeGrafter"/>
</dbReference>
<reference evidence="7 8" key="1">
    <citation type="submission" date="2014-08" db="EMBL/GenBank/DDBJ databases">
        <title>Whole genome shotgun sequence of Rhizobium rubi NBRC 13261.</title>
        <authorList>
            <person name="Katano-Makiyama Y."/>
            <person name="Hosoyama A."/>
            <person name="Hashimoto M."/>
            <person name="Hosoyama Y."/>
            <person name="Noguchi M."/>
            <person name="Tsuchikane K."/>
            <person name="Uohara A."/>
            <person name="Ohji S."/>
            <person name="Ichikawa N."/>
            <person name="Kimura A."/>
            <person name="Yamazoe A."/>
            <person name="Fujita N."/>
        </authorList>
    </citation>
    <scope>NUCLEOTIDE SEQUENCE [LARGE SCALE GENOMIC DNA]</scope>
    <source>
        <strain evidence="7 8">NBRC 13261</strain>
    </source>
</reference>
<feature type="signal peptide" evidence="5">
    <location>
        <begin position="1"/>
        <end position="32"/>
    </location>
</feature>
<dbReference type="GO" id="GO:0043190">
    <property type="term" value="C:ATP-binding cassette (ABC) transporter complex"/>
    <property type="evidence" value="ECO:0007669"/>
    <property type="project" value="InterPro"/>
</dbReference>
<dbReference type="Pfam" id="PF00496">
    <property type="entry name" value="SBP_bac_5"/>
    <property type="match status" value="1"/>
</dbReference>
<dbReference type="AlphaFoldDB" id="A0A081CSE3"/>
<gene>
    <name evidence="7" type="ORF">RRU01S_07_01140</name>
</gene>